<dbReference type="InterPro" id="IPR050405">
    <property type="entry name" value="Intermediate_filament"/>
</dbReference>
<dbReference type="PANTHER" id="PTHR45652">
    <property type="entry name" value="GLIAL FIBRILLARY ACIDIC PROTEIN"/>
    <property type="match status" value="1"/>
</dbReference>
<feature type="compositionally biased region" description="Gly residues" evidence="4">
    <location>
        <begin position="876"/>
        <end position="891"/>
    </location>
</feature>
<dbReference type="STRING" id="8167.A0A484DA41"/>
<evidence type="ECO:0000259" key="6">
    <source>
        <dbReference type="PROSITE" id="PS51842"/>
    </source>
</evidence>
<accession>A0A484DA41</accession>
<dbReference type="Pfam" id="PF00581">
    <property type="entry name" value="Rhodanese"/>
    <property type="match status" value="1"/>
</dbReference>
<dbReference type="PANTHER" id="PTHR45652:SF11">
    <property type="entry name" value="NOTOCHORD GRANULAR SURFACE"/>
    <property type="match status" value="1"/>
</dbReference>
<keyword evidence="1" id="KW-0403">Intermediate filament</keyword>
<dbReference type="GO" id="GO:0005200">
    <property type="term" value="F:structural constituent of cytoskeleton"/>
    <property type="evidence" value="ECO:0007669"/>
    <property type="project" value="TreeGrafter"/>
</dbReference>
<dbReference type="FunFam" id="1.20.5.1160:FF:000001">
    <property type="entry name" value="Keratin type II"/>
    <property type="match status" value="1"/>
</dbReference>
<keyword evidence="8" id="KW-1185">Reference proteome</keyword>
<dbReference type="SUPFAM" id="SSF52821">
    <property type="entry name" value="Rhodanese/Cell cycle control phosphatase"/>
    <property type="match status" value="1"/>
</dbReference>
<dbReference type="Pfam" id="PF00038">
    <property type="entry name" value="Filament"/>
    <property type="match status" value="1"/>
</dbReference>
<evidence type="ECO:0000256" key="2">
    <source>
        <dbReference type="ARBA" id="ARBA00023054"/>
    </source>
</evidence>
<dbReference type="PROSITE" id="PS50206">
    <property type="entry name" value="RHODANESE_3"/>
    <property type="match status" value="1"/>
</dbReference>
<dbReference type="AlphaFoldDB" id="A0A484DA41"/>
<dbReference type="EMBL" id="SCKG01000006">
    <property type="protein sequence ID" value="TDH12299.1"/>
    <property type="molecule type" value="Genomic_DNA"/>
</dbReference>
<feature type="region of interest" description="Disordered" evidence="4">
    <location>
        <begin position="869"/>
        <end position="891"/>
    </location>
</feature>
<dbReference type="Gene3D" id="1.20.5.500">
    <property type="entry name" value="Single helix bin"/>
    <property type="match status" value="1"/>
</dbReference>
<sequence length="976" mass="101772">MALRRGCWGFAGVVPRLFWNTTVLSGSSVPGARSSVFSLVNTHHGYKTTELLHRGFSSAPPSTDVSYEQLKQLLAGRKVVLIDVREPWELREYGVIPGSINVPLGQVNTALQLGPEEFNEQYGGKMPQQTDNIVFTCLKGIRSKDALNTAASLGYKDVKHYPGGWQDWIPPLPKSPKLLLDLRADHISAAPSRCYRTWPACLSAAKCRIGHLDIGRTRGNTVAAATMSRSPERISSYRRHFEDSSSSSYQVRVSSPSPTRRDARHASAGYSCRAGASGMRVESVGRRNVSAARRTRMVGAGVSAGALVCVGPSGEPPIDLDVAAAENHEFLNTRTTERQEMIVLNDRLAVYIDKVRSLEQQNKLLETEIEAYQNRFENPSGLRVLYEEQLRELKKIADQMRVQRDISLAAKESTAAQLEAIKIKYEEAVELRRKAELDIETFRPDVDKATSSRIALEKKLEQLEVEIEFLKRVHQQEIDELMKQIYSAHASAQSAFTLPDLAAALKQIQTQYDDIAAKNLQEMDSWYKNKFEGLTSKTSRHVDKVRSIRNEIAGAKKDIQGKDRELDAMRSKNEALEARIRETQENHKKELEDLQARIEALQFELKSYKEKIALHLREYQDLLNVKMALEIEITTYRKLIEGEDLRLSGMMQTLSLTSCSVSAIGGGMSFSGGSMGGGGMGGGMMAGSGGGVGGTGSGVGMGGGMSAGGMGTGPGSGAGGMGGRMGAGGPAGRAGGADMRGGHGLGAGGVGAGAVGVGTGGGSGGVGAGGMSGVGTGAGGLGAGSTGASAGNGLGGLGSGAGGVGVGGNLGFGTGGKVDSSVGGVGLGPGGGTAGSGGMGTAGNGFSGGNSGVGGGTGDGIGGGVNGDGRKDRGMGPAGMGGGIGGGRGTEGVGGGDVGVALSGIGGMGDSSVAGMRYGSDGYDGNNDPYAEQAVELTERRTVLIRTVKNEDDVLEMDHQEQTYTITGAADDSDEE</sequence>
<feature type="domain" description="IF rod" evidence="6">
    <location>
        <begin position="337"/>
        <end position="647"/>
    </location>
</feature>
<dbReference type="InterPro" id="IPR036873">
    <property type="entry name" value="Rhodanese-like_dom_sf"/>
</dbReference>
<evidence type="ECO:0000256" key="3">
    <source>
        <dbReference type="SAM" id="Coils"/>
    </source>
</evidence>
<dbReference type="Gene3D" id="3.40.250.10">
    <property type="entry name" value="Rhodanese-like domain"/>
    <property type="match status" value="1"/>
</dbReference>
<evidence type="ECO:0008006" key="9">
    <source>
        <dbReference type="Google" id="ProtNLM"/>
    </source>
</evidence>
<protein>
    <recommendedName>
        <fullName evidence="9">Rhodanese domain-containing protein</fullName>
    </recommendedName>
</protein>
<dbReference type="SUPFAM" id="SSF64593">
    <property type="entry name" value="Intermediate filament protein, coiled coil region"/>
    <property type="match status" value="2"/>
</dbReference>
<dbReference type="Gene3D" id="1.20.5.1160">
    <property type="entry name" value="Vasodilator-stimulated phosphoprotein"/>
    <property type="match status" value="1"/>
</dbReference>
<gene>
    <name evidence="7" type="ORF">EPR50_G00070890</name>
</gene>
<evidence type="ECO:0000256" key="4">
    <source>
        <dbReference type="SAM" id="MobiDB-lite"/>
    </source>
</evidence>
<dbReference type="InterPro" id="IPR001763">
    <property type="entry name" value="Rhodanese-like_dom"/>
</dbReference>
<evidence type="ECO:0000313" key="8">
    <source>
        <dbReference type="Proteomes" id="UP000295070"/>
    </source>
</evidence>
<feature type="coiled-coil region" evidence="3">
    <location>
        <begin position="348"/>
        <end position="480"/>
    </location>
</feature>
<dbReference type="GO" id="GO:0005882">
    <property type="term" value="C:intermediate filament"/>
    <property type="evidence" value="ECO:0007669"/>
    <property type="project" value="UniProtKB-KW"/>
</dbReference>
<evidence type="ECO:0000313" key="7">
    <source>
        <dbReference type="EMBL" id="TDH12299.1"/>
    </source>
</evidence>
<feature type="domain" description="Rhodanese" evidence="5">
    <location>
        <begin position="75"/>
        <end position="170"/>
    </location>
</feature>
<feature type="coiled-coil region" evidence="3">
    <location>
        <begin position="545"/>
        <end position="625"/>
    </location>
</feature>
<dbReference type="GO" id="GO:0045109">
    <property type="term" value="P:intermediate filament organization"/>
    <property type="evidence" value="ECO:0007669"/>
    <property type="project" value="TreeGrafter"/>
</dbReference>
<dbReference type="FunFam" id="1.20.5.170:FF:000002">
    <property type="entry name" value="Type I keratin KA11"/>
    <property type="match status" value="1"/>
</dbReference>
<dbReference type="InterPro" id="IPR039008">
    <property type="entry name" value="IF_rod_dom"/>
</dbReference>
<dbReference type="GO" id="GO:0005737">
    <property type="term" value="C:cytoplasm"/>
    <property type="evidence" value="ECO:0007669"/>
    <property type="project" value="TreeGrafter"/>
</dbReference>
<feature type="compositionally biased region" description="Low complexity" evidence="4">
    <location>
        <begin position="247"/>
        <end position="258"/>
    </location>
</feature>
<dbReference type="PROSITE" id="PS51842">
    <property type="entry name" value="IF_ROD_2"/>
    <property type="match status" value="1"/>
</dbReference>
<proteinExistence type="predicted"/>
<evidence type="ECO:0000259" key="5">
    <source>
        <dbReference type="PROSITE" id="PS50206"/>
    </source>
</evidence>
<reference evidence="7 8" key="1">
    <citation type="submission" date="2019-01" db="EMBL/GenBank/DDBJ databases">
        <title>A chromosome-scale genome assembly of the yellow perch, Perca flavescens.</title>
        <authorList>
            <person name="Feron R."/>
            <person name="Morvezen R."/>
            <person name="Bestin A."/>
            <person name="Haffray P."/>
            <person name="Klopp C."/>
            <person name="Zahm M."/>
            <person name="Cabau C."/>
            <person name="Roques C."/>
            <person name="Donnadieu C."/>
            <person name="Bouchez O."/>
            <person name="Christie M."/>
            <person name="Larson W."/>
            <person name="Guiguen Y."/>
        </authorList>
    </citation>
    <scope>NUCLEOTIDE SEQUENCE [LARGE SCALE GENOMIC DNA]</scope>
    <source>
        <strain evidence="7">YP-PL-M2</strain>
        <tissue evidence="7">Blood</tissue>
    </source>
</reference>
<dbReference type="Gene3D" id="1.20.5.170">
    <property type="match status" value="1"/>
</dbReference>
<dbReference type="SMART" id="SM01391">
    <property type="entry name" value="Filament"/>
    <property type="match status" value="1"/>
</dbReference>
<organism evidence="7 8">
    <name type="scientific">Perca flavescens</name>
    <name type="common">American yellow perch</name>
    <name type="synonym">Morone flavescens</name>
    <dbReference type="NCBI Taxonomy" id="8167"/>
    <lineage>
        <taxon>Eukaryota</taxon>
        <taxon>Metazoa</taxon>
        <taxon>Chordata</taxon>
        <taxon>Craniata</taxon>
        <taxon>Vertebrata</taxon>
        <taxon>Euteleostomi</taxon>
        <taxon>Actinopterygii</taxon>
        <taxon>Neopterygii</taxon>
        <taxon>Teleostei</taxon>
        <taxon>Neoteleostei</taxon>
        <taxon>Acanthomorphata</taxon>
        <taxon>Eupercaria</taxon>
        <taxon>Perciformes</taxon>
        <taxon>Percoidei</taxon>
        <taxon>Percidae</taxon>
        <taxon>Percinae</taxon>
        <taxon>Perca</taxon>
    </lineage>
</organism>
<dbReference type="SMART" id="SM00450">
    <property type="entry name" value="RHOD"/>
    <property type="match status" value="1"/>
</dbReference>
<dbReference type="Proteomes" id="UP000295070">
    <property type="component" value="Chromosome 6"/>
</dbReference>
<feature type="region of interest" description="Disordered" evidence="4">
    <location>
        <begin position="247"/>
        <end position="269"/>
    </location>
</feature>
<name>A0A484DA41_PERFV</name>
<keyword evidence="2 3" id="KW-0175">Coiled coil</keyword>
<evidence type="ECO:0000256" key="1">
    <source>
        <dbReference type="ARBA" id="ARBA00022754"/>
    </source>
</evidence>
<comment type="caution">
    <text evidence="7">The sequence shown here is derived from an EMBL/GenBank/DDBJ whole genome shotgun (WGS) entry which is preliminary data.</text>
</comment>